<reference evidence="6 7" key="1">
    <citation type="submission" date="2016-10" db="EMBL/GenBank/DDBJ databases">
        <authorList>
            <person name="de Groot N.N."/>
        </authorList>
    </citation>
    <scope>NUCLEOTIDE SEQUENCE [LARGE SCALE GENOMIC DNA]</scope>
    <source>
        <strain evidence="6 7">CGMCC 4.5598</strain>
    </source>
</reference>
<organism evidence="6 7">
    <name type="scientific">Nonomuraea wenchangensis</name>
    <dbReference type="NCBI Taxonomy" id="568860"/>
    <lineage>
        <taxon>Bacteria</taxon>
        <taxon>Bacillati</taxon>
        <taxon>Actinomycetota</taxon>
        <taxon>Actinomycetes</taxon>
        <taxon>Streptosporangiales</taxon>
        <taxon>Streptosporangiaceae</taxon>
        <taxon>Nonomuraea</taxon>
    </lineage>
</organism>
<dbReference type="CDD" id="cd07067">
    <property type="entry name" value="HP_PGM_like"/>
    <property type="match status" value="1"/>
</dbReference>
<dbReference type="InterPro" id="IPR013078">
    <property type="entry name" value="His_Pase_superF_clade-1"/>
</dbReference>
<feature type="binding site" evidence="5">
    <location>
        <begin position="13"/>
        <end position="20"/>
    </location>
    <ligand>
        <name>substrate</name>
    </ligand>
</feature>
<dbReference type="Pfam" id="PF00300">
    <property type="entry name" value="His_Phos_1"/>
    <property type="match status" value="1"/>
</dbReference>
<proteinExistence type="inferred from homology"/>
<dbReference type="InterPro" id="IPR029033">
    <property type="entry name" value="His_PPase_superfam"/>
</dbReference>
<keyword evidence="3" id="KW-0324">Glycolysis</keyword>
<sequence>MAGAGPSRIIAVRHGESEANLAHREAGDRPLVYGLGDDEVRLTALGRRQSAALGRLLAALPGGERPEAVWCSPYLRARETWEVAKDDWGAGLPVAVDERLRDQEQGAFDRLNPAAVRERFPEEAARREAVGGYAYRPPGGESLADVVTRVRAFVRDLDGPAGGRPVLIVAHDSVVLALRHVLETGADAAPHAGPPFVPVLNASVSVWRAVEGSFELVRFNDVGHLA</sequence>
<dbReference type="InterPro" id="IPR005952">
    <property type="entry name" value="Phosphogly_mut1"/>
</dbReference>
<evidence type="ECO:0000256" key="3">
    <source>
        <dbReference type="ARBA" id="ARBA00023152"/>
    </source>
</evidence>
<dbReference type="Proteomes" id="UP000199361">
    <property type="component" value="Unassembled WGS sequence"/>
</dbReference>
<accession>A0A1I0IVB0</accession>
<dbReference type="Gene3D" id="3.40.50.1240">
    <property type="entry name" value="Phosphoglycerate mutase-like"/>
    <property type="match status" value="1"/>
</dbReference>
<feature type="binding site" evidence="5">
    <location>
        <position position="76"/>
    </location>
    <ligand>
        <name>substrate</name>
    </ligand>
</feature>
<dbReference type="OrthoDB" id="5449373at2"/>
<evidence type="ECO:0000313" key="7">
    <source>
        <dbReference type="Proteomes" id="UP000199361"/>
    </source>
</evidence>
<dbReference type="GO" id="GO:0006096">
    <property type="term" value="P:glycolytic process"/>
    <property type="evidence" value="ECO:0007669"/>
    <property type="project" value="UniProtKB-KW"/>
</dbReference>
<dbReference type="SUPFAM" id="SSF53254">
    <property type="entry name" value="Phosphoglycerate mutase-like"/>
    <property type="match status" value="1"/>
</dbReference>
<dbReference type="SMART" id="SM00855">
    <property type="entry name" value="PGAM"/>
    <property type="match status" value="1"/>
</dbReference>
<evidence type="ECO:0000256" key="5">
    <source>
        <dbReference type="PIRSR" id="PIRSR613078-2"/>
    </source>
</evidence>
<evidence type="ECO:0000256" key="2">
    <source>
        <dbReference type="ARBA" id="ARBA00012028"/>
    </source>
</evidence>
<dbReference type="PANTHER" id="PTHR11931">
    <property type="entry name" value="PHOSPHOGLYCERATE MUTASE"/>
    <property type="match status" value="1"/>
</dbReference>
<protein>
    <recommendedName>
        <fullName evidence="2">phosphoglycerate mutase (2,3-diphosphoglycerate-dependent)</fullName>
        <ecNumber evidence="2">5.4.2.11</ecNumber>
    </recommendedName>
</protein>
<dbReference type="STRING" id="568860.SAMN05421811_105182"/>
<dbReference type="EMBL" id="FOHX01000005">
    <property type="protein sequence ID" value="SEU00544.1"/>
    <property type="molecule type" value="Genomic_DNA"/>
</dbReference>
<keyword evidence="4" id="KW-0413">Isomerase</keyword>
<keyword evidence="7" id="KW-1185">Reference proteome</keyword>
<dbReference type="EC" id="5.4.2.11" evidence="2"/>
<evidence type="ECO:0000256" key="1">
    <source>
        <dbReference type="ARBA" id="ARBA00006717"/>
    </source>
</evidence>
<name>A0A1I0IVB0_9ACTN</name>
<dbReference type="RefSeq" id="WP_091082206.1">
    <property type="nucleotide sequence ID" value="NZ_FOHX01000005.1"/>
</dbReference>
<evidence type="ECO:0000256" key="4">
    <source>
        <dbReference type="ARBA" id="ARBA00023235"/>
    </source>
</evidence>
<evidence type="ECO:0000313" key="6">
    <source>
        <dbReference type="EMBL" id="SEU00544.1"/>
    </source>
</evidence>
<dbReference type="GO" id="GO:0004619">
    <property type="term" value="F:phosphoglycerate mutase activity"/>
    <property type="evidence" value="ECO:0007669"/>
    <property type="project" value="UniProtKB-EC"/>
</dbReference>
<comment type="similarity">
    <text evidence="1">Belongs to the phosphoglycerate mutase family. BPG-dependent PGAM subfamily.</text>
</comment>
<dbReference type="AlphaFoldDB" id="A0A1I0IVB0"/>
<gene>
    <name evidence="6" type="ORF">SAMN05421811_105182</name>
</gene>